<proteinExistence type="predicted"/>
<dbReference type="PATRIC" id="fig|1423775.4.peg.274"/>
<organism evidence="1 2">
    <name type="scientific">Companilactobacillus nodensis DSM 19682 = JCM 14932 = NBRC 107160</name>
    <dbReference type="NCBI Taxonomy" id="1423775"/>
    <lineage>
        <taxon>Bacteria</taxon>
        <taxon>Bacillati</taxon>
        <taxon>Bacillota</taxon>
        <taxon>Bacilli</taxon>
        <taxon>Lactobacillales</taxon>
        <taxon>Lactobacillaceae</taxon>
        <taxon>Companilactobacillus</taxon>
    </lineage>
</organism>
<keyword evidence="2" id="KW-1185">Reference proteome</keyword>
<dbReference type="AlphaFoldDB" id="A0A0R1K8X0"/>
<dbReference type="Proteomes" id="UP000051248">
    <property type="component" value="Unassembled WGS sequence"/>
</dbReference>
<dbReference type="OrthoDB" id="9816277at2"/>
<name>A0A0R1K8X0_9LACO</name>
<gene>
    <name evidence="1" type="ORF">FD03_GL000270</name>
</gene>
<dbReference type="STRING" id="1423775.FD03_GL000270"/>
<evidence type="ECO:0000313" key="2">
    <source>
        <dbReference type="Proteomes" id="UP000051248"/>
    </source>
</evidence>
<accession>A0A0R1K8X0</accession>
<evidence type="ECO:0000313" key="1">
    <source>
        <dbReference type="EMBL" id="KRK80093.1"/>
    </source>
</evidence>
<protein>
    <recommendedName>
        <fullName evidence="3">IrrE N-terminal-like domain-containing protein</fullName>
    </recommendedName>
</protein>
<comment type="caution">
    <text evidence="1">The sequence shown here is derived from an EMBL/GenBank/DDBJ whole genome shotgun (WGS) entry which is preliminary data.</text>
</comment>
<reference evidence="1 2" key="1">
    <citation type="journal article" date="2015" name="Genome Announc.">
        <title>Expanding the biotechnology potential of lactobacilli through comparative genomics of 213 strains and associated genera.</title>
        <authorList>
            <person name="Sun Z."/>
            <person name="Harris H.M."/>
            <person name="McCann A."/>
            <person name="Guo C."/>
            <person name="Argimon S."/>
            <person name="Zhang W."/>
            <person name="Yang X."/>
            <person name="Jeffery I.B."/>
            <person name="Cooney J.C."/>
            <person name="Kagawa T.F."/>
            <person name="Liu W."/>
            <person name="Song Y."/>
            <person name="Salvetti E."/>
            <person name="Wrobel A."/>
            <person name="Rasinkangas P."/>
            <person name="Parkhill J."/>
            <person name="Rea M.C."/>
            <person name="O'Sullivan O."/>
            <person name="Ritari J."/>
            <person name="Douillard F.P."/>
            <person name="Paul Ross R."/>
            <person name="Yang R."/>
            <person name="Briner A.E."/>
            <person name="Felis G.E."/>
            <person name="de Vos W.M."/>
            <person name="Barrangou R."/>
            <person name="Klaenhammer T.R."/>
            <person name="Caufield P.W."/>
            <person name="Cui Y."/>
            <person name="Zhang H."/>
            <person name="O'Toole P.W."/>
        </authorList>
    </citation>
    <scope>NUCLEOTIDE SEQUENCE [LARGE SCALE GENOMIC DNA]</scope>
    <source>
        <strain evidence="1 2">DSM 19682</strain>
    </source>
</reference>
<dbReference type="Gene3D" id="1.10.10.2910">
    <property type="match status" value="1"/>
</dbReference>
<sequence length="140" mass="16287">MTAIKELNKLVFAIGKRYSTFDPFIWADKLNVQIYWKEVADKPLAETLYYGDTPIVMMSNIIRYSNQRYFVLAHELCHVIEQDGLTAYYSSNVRLKDKSENGADEFAMAVVTNLFIEEHDHLPSTYQDLRYNYGLPFLGN</sequence>
<dbReference type="EMBL" id="AZDZ01000009">
    <property type="protein sequence ID" value="KRK80093.1"/>
    <property type="molecule type" value="Genomic_DNA"/>
</dbReference>
<dbReference type="eggNOG" id="COG2856">
    <property type="taxonomic scope" value="Bacteria"/>
</dbReference>
<dbReference type="RefSeq" id="WP_025024135.1">
    <property type="nucleotide sequence ID" value="NZ_AZDZ01000009.1"/>
</dbReference>
<evidence type="ECO:0008006" key="3">
    <source>
        <dbReference type="Google" id="ProtNLM"/>
    </source>
</evidence>